<evidence type="ECO:0000313" key="6">
    <source>
        <dbReference type="Proteomes" id="UP000567795"/>
    </source>
</evidence>
<evidence type="ECO:0000256" key="1">
    <source>
        <dbReference type="ARBA" id="ARBA00023015"/>
    </source>
</evidence>
<dbReference type="FunFam" id="1.10.10.10:FF:000186">
    <property type="entry name" value="AsnC family transcriptional regulator"/>
    <property type="match status" value="1"/>
</dbReference>
<dbReference type="Proteomes" id="UP000567795">
    <property type="component" value="Unassembled WGS sequence"/>
</dbReference>
<keyword evidence="3" id="KW-0804">Transcription</keyword>
<dbReference type="GO" id="GO:0043200">
    <property type="term" value="P:response to amino acid"/>
    <property type="evidence" value="ECO:0007669"/>
    <property type="project" value="TreeGrafter"/>
</dbReference>
<protein>
    <submittedName>
        <fullName evidence="5">Lrp/AsnC family leucine-responsive transcriptional regulator</fullName>
    </submittedName>
</protein>
<dbReference type="PRINTS" id="PR00033">
    <property type="entry name" value="HTHASNC"/>
</dbReference>
<dbReference type="InterPro" id="IPR019888">
    <property type="entry name" value="Tscrpt_reg_AsnC-like"/>
</dbReference>
<dbReference type="Pfam" id="PF13412">
    <property type="entry name" value="HTH_24"/>
    <property type="match status" value="1"/>
</dbReference>
<dbReference type="PANTHER" id="PTHR30154">
    <property type="entry name" value="LEUCINE-RESPONSIVE REGULATORY PROTEIN"/>
    <property type="match status" value="1"/>
</dbReference>
<evidence type="ECO:0000313" key="5">
    <source>
        <dbReference type="EMBL" id="NYI04529.1"/>
    </source>
</evidence>
<dbReference type="InterPro" id="IPR000485">
    <property type="entry name" value="AsnC-type_HTH_dom"/>
</dbReference>
<dbReference type="PANTHER" id="PTHR30154:SF53">
    <property type="entry name" value="HTH-TYPE TRANSCRIPTIONAL REGULATOR LRPC"/>
    <property type="match status" value="1"/>
</dbReference>
<dbReference type="InterPro" id="IPR019887">
    <property type="entry name" value="Tscrpt_reg_AsnC/Lrp_C"/>
</dbReference>
<sequence length="161" mass="17829">MNTVGTPDLDAVDLGILRELARDARISVAELGRRVSLSRPAVAERVRRLEEGGVIRGYRADLDLARLGLGLQARVALRPRYRSRRDARRLRERLLTIGHVLSCVHVTGENCYELTVAVRDARHLEEVVEELTALGDTTTSVVLSELVLQGDADVTAWVAPR</sequence>
<dbReference type="RefSeq" id="WP_179813407.1">
    <property type="nucleotide sequence ID" value="NZ_JACBZD010000001.1"/>
</dbReference>
<dbReference type="SMART" id="SM00344">
    <property type="entry name" value="HTH_ASNC"/>
    <property type="match status" value="1"/>
</dbReference>
<dbReference type="InterPro" id="IPR036390">
    <property type="entry name" value="WH_DNA-bd_sf"/>
</dbReference>
<reference evidence="5 6" key="1">
    <citation type="submission" date="2020-07" db="EMBL/GenBank/DDBJ databases">
        <title>Sequencing the genomes of 1000 actinobacteria strains.</title>
        <authorList>
            <person name="Klenk H.-P."/>
        </authorList>
    </citation>
    <scope>NUCLEOTIDE SEQUENCE [LARGE SCALE GENOMIC DNA]</scope>
    <source>
        <strain evidence="5 6">DSM 42178</strain>
    </source>
</reference>
<evidence type="ECO:0000256" key="3">
    <source>
        <dbReference type="ARBA" id="ARBA00023163"/>
    </source>
</evidence>
<dbReference type="InterPro" id="IPR011991">
    <property type="entry name" value="ArsR-like_HTH"/>
</dbReference>
<dbReference type="InterPro" id="IPR036388">
    <property type="entry name" value="WH-like_DNA-bd_sf"/>
</dbReference>
<dbReference type="SUPFAM" id="SSF46785">
    <property type="entry name" value="Winged helix' DNA-binding domain"/>
    <property type="match status" value="1"/>
</dbReference>
<proteinExistence type="predicted"/>
<dbReference type="InterPro" id="IPR011008">
    <property type="entry name" value="Dimeric_a/b-barrel"/>
</dbReference>
<organism evidence="5 6">
    <name type="scientific">Allostreptomyces psammosilenae</name>
    <dbReference type="NCBI Taxonomy" id="1892865"/>
    <lineage>
        <taxon>Bacteria</taxon>
        <taxon>Bacillati</taxon>
        <taxon>Actinomycetota</taxon>
        <taxon>Actinomycetes</taxon>
        <taxon>Kitasatosporales</taxon>
        <taxon>Streptomycetaceae</taxon>
        <taxon>Allostreptomyces</taxon>
    </lineage>
</organism>
<accession>A0A852ZQ79</accession>
<dbReference type="Gene3D" id="3.30.70.920">
    <property type="match status" value="1"/>
</dbReference>
<name>A0A852ZQ79_9ACTN</name>
<dbReference type="Gene3D" id="1.10.10.10">
    <property type="entry name" value="Winged helix-like DNA-binding domain superfamily/Winged helix DNA-binding domain"/>
    <property type="match status" value="1"/>
</dbReference>
<gene>
    <name evidence="5" type="ORF">FHU37_001472</name>
</gene>
<keyword evidence="2" id="KW-0238">DNA-binding</keyword>
<dbReference type="SUPFAM" id="SSF54909">
    <property type="entry name" value="Dimeric alpha+beta barrel"/>
    <property type="match status" value="1"/>
</dbReference>
<keyword evidence="1" id="KW-0805">Transcription regulation</keyword>
<dbReference type="Pfam" id="PF01037">
    <property type="entry name" value="AsnC_trans_reg"/>
    <property type="match status" value="1"/>
</dbReference>
<comment type="caution">
    <text evidence="5">The sequence shown here is derived from an EMBL/GenBank/DDBJ whole genome shotgun (WGS) entry which is preliminary data.</text>
</comment>
<keyword evidence="6" id="KW-1185">Reference proteome</keyword>
<dbReference type="EMBL" id="JACBZD010000001">
    <property type="protein sequence ID" value="NYI04529.1"/>
    <property type="molecule type" value="Genomic_DNA"/>
</dbReference>
<evidence type="ECO:0000259" key="4">
    <source>
        <dbReference type="PROSITE" id="PS50956"/>
    </source>
</evidence>
<feature type="domain" description="HTH asnC-type" evidence="4">
    <location>
        <begin position="9"/>
        <end position="70"/>
    </location>
</feature>
<evidence type="ECO:0000256" key="2">
    <source>
        <dbReference type="ARBA" id="ARBA00023125"/>
    </source>
</evidence>
<dbReference type="GO" id="GO:0043565">
    <property type="term" value="F:sequence-specific DNA binding"/>
    <property type="evidence" value="ECO:0007669"/>
    <property type="project" value="InterPro"/>
</dbReference>
<dbReference type="PROSITE" id="PS50956">
    <property type="entry name" value="HTH_ASNC_2"/>
    <property type="match status" value="1"/>
</dbReference>
<dbReference type="CDD" id="cd00090">
    <property type="entry name" value="HTH_ARSR"/>
    <property type="match status" value="1"/>
</dbReference>
<dbReference type="GO" id="GO:0005829">
    <property type="term" value="C:cytosol"/>
    <property type="evidence" value="ECO:0007669"/>
    <property type="project" value="TreeGrafter"/>
</dbReference>
<dbReference type="AlphaFoldDB" id="A0A852ZQ79"/>